<gene>
    <name evidence="1" type="ORF">BpHYR1_002138</name>
</gene>
<dbReference type="Proteomes" id="UP000276133">
    <property type="component" value="Unassembled WGS sequence"/>
</dbReference>
<name>A0A3M7RWV8_BRAPC</name>
<evidence type="ECO:0000313" key="1">
    <source>
        <dbReference type="EMBL" id="RNA28053.1"/>
    </source>
</evidence>
<evidence type="ECO:0000313" key="2">
    <source>
        <dbReference type="Proteomes" id="UP000276133"/>
    </source>
</evidence>
<dbReference type="AlphaFoldDB" id="A0A3M7RWV8"/>
<keyword evidence="2" id="KW-1185">Reference proteome</keyword>
<proteinExistence type="predicted"/>
<reference evidence="1 2" key="1">
    <citation type="journal article" date="2018" name="Sci. Rep.">
        <title>Genomic signatures of local adaptation to the degree of environmental predictability in rotifers.</title>
        <authorList>
            <person name="Franch-Gras L."/>
            <person name="Hahn C."/>
            <person name="Garcia-Roger E.M."/>
            <person name="Carmona M.J."/>
            <person name="Serra M."/>
            <person name="Gomez A."/>
        </authorList>
    </citation>
    <scope>NUCLEOTIDE SEQUENCE [LARGE SCALE GENOMIC DNA]</scope>
    <source>
        <strain evidence="1">HYR1</strain>
    </source>
</reference>
<sequence length="63" mass="7645">MSRDRSFRCHKINQRWTVLDRWPVDLSRMTKTDYFYNFLLSSGKTIVFKLNELLGLPRFFADI</sequence>
<organism evidence="1 2">
    <name type="scientific">Brachionus plicatilis</name>
    <name type="common">Marine rotifer</name>
    <name type="synonym">Brachionus muelleri</name>
    <dbReference type="NCBI Taxonomy" id="10195"/>
    <lineage>
        <taxon>Eukaryota</taxon>
        <taxon>Metazoa</taxon>
        <taxon>Spiralia</taxon>
        <taxon>Gnathifera</taxon>
        <taxon>Rotifera</taxon>
        <taxon>Eurotatoria</taxon>
        <taxon>Monogononta</taxon>
        <taxon>Pseudotrocha</taxon>
        <taxon>Ploima</taxon>
        <taxon>Brachionidae</taxon>
        <taxon>Brachionus</taxon>
    </lineage>
</organism>
<protein>
    <submittedName>
        <fullName evidence="1">Uncharacterized protein</fullName>
    </submittedName>
</protein>
<dbReference type="EMBL" id="REGN01002444">
    <property type="protein sequence ID" value="RNA28053.1"/>
    <property type="molecule type" value="Genomic_DNA"/>
</dbReference>
<comment type="caution">
    <text evidence="1">The sequence shown here is derived from an EMBL/GenBank/DDBJ whole genome shotgun (WGS) entry which is preliminary data.</text>
</comment>
<accession>A0A3M7RWV8</accession>